<gene>
    <name evidence="1" type="ORF">HMPREF0970_00940</name>
</gene>
<evidence type="ECO:0000313" key="1">
    <source>
        <dbReference type="EMBL" id="EFF80099.1"/>
    </source>
</evidence>
<evidence type="ECO:0000313" key="2">
    <source>
        <dbReference type="Proteomes" id="UP000003150"/>
    </source>
</evidence>
<reference evidence="1 2" key="1">
    <citation type="submission" date="2009-10" db="EMBL/GenBank/DDBJ databases">
        <authorList>
            <person name="Weinstock G."/>
            <person name="Sodergren E."/>
            <person name="Clifton S."/>
            <person name="Fulton L."/>
            <person name="Fulton B."/>
            <person name="Courtney L."/>
            <person name="Fronick C."/>
            <person name="Harrison M."/>
            <person name="Strong C."/>
            <person name="Farmer C."/>
            <person name="Delahaunty K."/>
            <person name="Markovic C."/>
            <person name="Hall O."/>
            <person name="Minx P."/>
            <person name="Tomlinson C."/>
            <person name="Mitreva M."/>
            <person name="Nelson J."/>
            <person name="Hou S."/>
            <person name="Wollam A."/>
            <person name="Pepin K.H."/>
            <person name="Johnson M."/>
            <person name="Bhonagiri V."/>
            <person name="Nash W.E."/>
            <person name="Warren W."/>
            <person name="Chinwalla A."/>
            <person name="Mardis E.R."/>
            <person name="Wilson R.K."/>
        </authorList>
    </citation>
    <scope>NUCLEOTIDE SEQUENCE [LARGE SCALE GENOMIC DNA]</scope>
    <source>
        <strain evidence="1 2">F0309</strain>
    </source>
</reference>
<dbReference type="AlphaFoldDB" id="D4TYB5"/>
<dbReference type="Proteomes" id="UP000003150">
    <property type="component" value="Unassembled WGS sequence"/>
</dbReference>
<sequence>MPAASGARGSYRSILSSCVSKLGQQQGLREGARSQVRVSFV</sequence>
<protein>
    <submittedName>
        <fullName evidence="1">Uncharacterized protein</fullName>
    </submittedName>
</protein>
<dbReference type="EMBL" id="ACYT02000023">
    <property type="protein sequence ID" value="EFF80099.1"/>
    <property type="molecule type" value="Genomic_DNA"/>
</dbReference>
<proteinExistence type="predicted"/>
<organism evidence="1 2">
    <name type="scientific">Schaalia odontolytica F0309</name>
    <dbReference type="NCBI Taxonomy" id="649742"/>
    <lineage>
        <taxon>Bacteria</taxon>
        <taxon>Bacillati</taxon>
        <taxon>Actinomycetota</taxon>
        <taxon>Actinomycetes</taxon>
        <taxon>Actinomycetales</taxon>
        <taxon>Actinomycetaceae</taxon>
        <taxon>Schaalia</taxon>
    </lineage>
</organism>
<comment type="caution">
    <text evidence="1">The sequence shown here is derived from an EMBL/GenBank/DDBJ whole genome shotgun (WGS) entry which is preliminary data.</text>
</comment>
<accession>D4TYB5</accession>
<name>D4TYB5_9ACTO</name>
<dbReference type="HOGENOM" id="CLU_3264521_0_0_11"/>